<proteinExistence type="predicted"/>
<dbReference type="AlphaFoldDB" id="A0A0E0MQL7"/>
<evidence type="ECO:0000256" key="2">
    <source>
        <dbReference type="ARBA" id="ARBA00022527"/>
    </source>
</evidence>
<feature type="binding site" evidence="12">
    <location>
        <position position="591"/>
    </location>
    <ligand>
        <name>ATP</name>
        <dbReference type="ChEBI" id="CHEBI:30616"/>
    </ligand>
</feature>
<dbReference type="Gene3D" id="3.30.200.20">
    <property type="entry name" value="Phosphorylase Kinase, domain 1"/>
    <property type="match status" value="1"/>
</dbReference>
<dbReference type="PROSITE" id="PS00108">
    <property type="entry name" value="PROTEIN_KINASE_ST"/>
    <property type="match status" value="3"/>
</dbReference>
<dbReference type="HOGENOM" id="CLU_000288_185_4_1"/>
<dbReference type="InterPro" id="IPR045874">
    <property type="entry name" value="LRK10/LRL21-25-like"/>
</dbReference>
<evidence type="ECO:0000256" key="4">
    <source>
        <dbReference type="ARBA" id="ARBA00022692"/>
    </source>
</evidence>
<feature type="domain" description="Protein kinase" evidence="13">
    <location>
        <begin position="1"/>
        <end position="199"/>
    </location>
</feature>
<evidence type="ECO:0000313" key="15">
    <source>
        <dbReference type="Proteomes" id="UP000008022"/>
    </source>
</evidence>
<dbReference type="EnsemblPlants" id="ORUFI01G01120.1">
    <property type="protein sequence ID" value="ORUFI01G01120.1"/>
    <property type="gene ID" value="ORUFI01G01120"/>
</dbReference>
<keyword evidence="8 12" id="KW-0067">ATP-binding</keyword>
<dbReference type="PANTHER" id="PTHR27009">
    <property type="entry name" value="RUST RESISTANCE KINASE LR10-RELATED"/>
    <property type="match status" value="1"/>
</dbReference>
<dbReference type="PROSITE" id="PS50011">
    <property type="entry name" value="PROTEIN_KINASE_DOM"/>
    <property type="match status" value="3"/>
</dbReference>
<evidence type="ECO:0000256" key="3">
    <source>
        <dbReference type="ARBA" id="ARBA00022679"/>
    </source>
</evidence>
<evidence type="ECO:0000256" key="9">
    <source>
        <dbReference type="ARBA" id="ARBA00022989"/>
    </source>
</evidence>
<keyword evidence="7" id="KW-0418">Kinase</keyword>
<dbReference type="Gramene" id="ORUFI01G01120.1">
    <property type="protein sequence ID" value="ORUFI01G01120.1"/>
    <property type="gene ID" value="ORUFI01G01120"/>
</dbReference>
<evidence type="ECO:0000256" key="11">
    <source>
        <dbReference type="ARBA" id="ARBA00023180"/>
    </source>
</evidence>
<evidence type="ECO:0000313" key="14">
    <source>
        <dbReference type="EnsemblPlants" id="ORUFI01G01120.1"/>
    </source>
</evidence>
<dbReference type="GO" id="GO:0004674">
    <property type="term" value="F:protein serine/threonine kinase activity"/>
    <property type="evidence" value="ECO:0007669"/>
    <property type="project" value="UniProtKB-KW"/>
</dbReference>
<keyword evidence="11" id="KW-0325">Glycoprotein</keyword>
<dbReference type="FunFam" id="3.30.200.20:FF:000178">
    <property type="entry name" value="serine/threonine-protein kinase PBS1-like"/>
    <property type="match status" value="1"/>
</dbReference>
<keyword evidence="4" id="KW-0812">Transmembrane</keyword>
<evidence type="ECO:0000256" key="12">
    <source>
        <dbReference type="PROSITE-ProRule" id="PRU10141"/>
    </source>
</evidence>
<feature type="domain" description="Protein kinase" evidence="13">
    <location>
        <begin position="562"/>
        <end position="848"/>
    </location>
</feature>
<comment type="subcellular location">
    <subcellularLocation>
        <location evidence="1">Membrane</location>
        <topology evidence="1">Single-pass type I membrane protein</topology>
    </subcellularLocation>
</comment>
<evidence type="ECO:0000256" key="7">
    <source>
        <dbReference type="ARBA" id="ARBA00022777"/>
    </source>
</evidence>
<feature type="binding site" evidence="12">
    <location>
        <position position="1094"/>
    </location>
    <ligand>
        <name>ATP</name>
        <dbReference type="ChEBI" id="CHEBI:30616"/>
    </ligand>
</feature>
<name>A0A0E0MQL7_ORYRU</name>
<dbReference type="GO" id="GO:0030247">
    <property type="term" value="F:polysaccharide binding"/>
    <property type="evidence" value="ECO:0007669"/>
    <property type="project" value="InterPro"/>
</dbReference>
<dbReference type="SUPFAM" id="SSF56112">
    <property type="entry name" value="Protein kinase-like (PK-like)"/>
    <property type="match status" value="3"/>
</dbReference>
<accession>A0A0E0MQL7</accession>
<dbReference type="InterPro" id="IPR000719">
    <property type="entry name" value="Prot_kinase_dom"/>
</dbReference>
<dbReference type="InterPro" id="IPR025287">
    <property type="entry name" value="WAK_GUB"/>
</dbReference>
<dbReference type="GO" id="GO:0016020">
    <property type="term" value="C:membrane"/>
    <property type="evidence" value="ECO:0007669"/>
    <property type="project" value="UniProtKB-SubCell"/>
</dbReference>
<keyword evidence="5" id="KW-0732">Signal</keyword>
<reference evidence="14" key="2">
    <citation type="submission" date="2015-06" db="UniProtKB">
        <authorList>
            <consortium name="EnsemblPlants"/>
        </authorList>
    </citation>
    <scope>IDENTIFICATION</scope>
</reference>
<dbReference type="SMART" id="SM00220">
    <property type="entry name" value="S_TKc"/>
    <property type="match status" value="1"/>
</dbReference>
<reference evidence="15" key="1">
    <citation type="submission" date="2013-06" db="EMBL/GenBank/DDBJ databases">
        <authorList>
            <person name="Zhao Q."/>
        </authorList>
    </citation>
    <scope>NUCLEOTIDE SEQUENCE</scope>
    <source>
        <strain evidence="15">cv. W1943</strain>
    </source>
</reference>
<dbReference type="InterPro" id="IPR017441">
    <property type="entry name" value="Protein_kinase_ATP_BS"/>
</dbReference>
<dbReference type="PROSITE" id="PS00107">
    <property type="entry name" value="PROTEIN_KINASE_ATP"/>
    <property type="match status" value="2"/>
</dbReference>
<dbReference type="eggNOG" id="KOG1187">
    <property type="taxonomic scope" value="Eukaryota"/>
</dbReference>
<dbReference type="InterPro" id="IPR008271">
    <property type="entry name" value="Ser/Thr_kinase_AS"/>
</dbReference>
<dbReference type="Gene3D" id="1.10.510.10">
    <property type="entry name" value="Transferase(Phosphotransferase) domain 1"/>
    <property type="match status" value="3"/>
</dbReference>
<organism evidence="14 15">
    <name type="scientific">Oryza rufipogon</name>
    <name type="common">Brownbeard rice</name>
    <name type="synonym">Asian wild rice</name>
    <dbReference type="NCBI Taxonomy" id="4529"/>
    <lineage>
        <taxon>Eukaryota</taxon>
        <taxon>Viridiplantae</taxon>
        <taxon>Streptophyta</taxon>
        <taxon>Embryophyta</taxon>
        <taxon>Tracheophyta</taxon>
        <taxon>Spermatophyta</taxon>
        <taxon>Magnoliopsida</taxon>
        <taxon>Liliopsida</taxon>
        <taxon>Poales</taxon>
        <taxon>Poaceae</taxon>
        <taxon>BOP clade</taxon>
        <taxon>Oryzoideae</taxon>
        <taxon>Oryzeae</taxon>
        <taxon>Oryzinae</taxon>
        <taxon>Oryza</taxon>
    </lineage>
</organism>
<dbReference type="Pfam" id="PF13947">
    <property type="entry name" value="GUB_WAK_bind"/>
    <property type="match status" value="1"/>
</dbReference>
<dbReference type="InterPro" id="IPR011009">
    <property type="entry name" value="Kinase-like_dom_sf"/>
</dbReference>
<keyword evidence="15" id="KW-1185">Reference proteome</keyword>
<evidence type="ECO:0000256" key="5">
    <source>
        <dbReference type="ARBA" id="ARBA00022729"/>
    </source>
</evidence>
<evidence type="ECO:0000256" key="6">
    <source>
        <dbReference type="ARBA" id="ARBA00022741"/>
    </source>
</evidence>
<sequence>MPRGSLDKYIFSSERSFSWDKLNEIALGIARGIKYLHQGCDMQILHFDIKPHNILLDDNFFPKVADFGLAKLYPRDKSFVSDRALRGTVGYIAPEMVSRCFGVISSKSDVYSFGMLLLEMAGGRRNADPNTNSNASRAYYPAWVYDQLIADQQVDEISTVANMHELERKLCLVGLWCIQMKSHDRPTMSEAIEMLEGDVDANQEQGDPGWCLVQSMIIACQVRRMMEIVSKAGTVLVPDAGGRHHRHGCPPFTCGNLSSVSSPFRRRGDPSECGVLSYELNCADDKATIQIDNGTYYVTGINYTDSTFLIVDADISDSPSSCPLPRWNPLRKPSFQRKSHRTIELAPAIWTRIASFVNCSQEIKNSSWIMYMPVACLSTSRSFVYVLTGRQSALIQSLEPSCGYLAMTPLGGRDSVAPVNESLSLSYADVVKSMRKGFRVQFPLRYRTGSFKQCLMDSIPQNQLVWYHSFGRYKFPALHTRSSNSITLPYAFGYNVICNSICLADLEDDCRFLLMPLAVLVFLAHKYWKTRVTIDAVEKFLRMQQMLGPTRYAYTDITAITGHFREKLGQGGYGSVYKGVLLPGDLHVAVKMLNGNSNCNGEEFISEVATIGMIHHVNVVRLVGFCSEEMRRALVYEHMPRGSLDKYIFLSERSFSWDKINEIALGIARGINYLHQGCDMQILHFDIKPHNILLDDNFVPKVADFGLAKLYPRDKSFVPDRALRGTVGYMAPEMVSRSFGVISGKSDVYSFGMLLLEMAGGRRNVDPNADSSKSKAYYPSWVYDQLIADQQFDEISNVANMHELERKLCLVGLWCIQMKSHDRPTMSEAIEMLEGGVDALQVPPRPFFCDGDGMPPPQIDNGTYLVTDINYKDSTLWVVDANISDSRNNCPLPRWNRDFGYYNQMLYERHGEDSRRRSIQAELMPPYRSTRATFVTCSQEMRNNGKYRPVACMSTNSSFVYVLTGMNSNHIGSLEPSCGYLAMTPMGAGDRPLVLENASYADVVKLMRGGFAIRFILAPLVILTFLARKFWKIRITTDAVEKFLRMQLVIGPTRYAYTDLIAITGHFGEKLGQGGYGSVYKGVVLPGNAHVAVKILHFDIKPHNILLDDNFVPKVADFGLAKLCPRDQSFVPLSALRGTIGYIAPEMISRSFGIISSKSDVYSFGMLLLEMAGGRRNSDMYAENSNQTYFPSWVYDQLTEQQVGVGEIPAGTVANMHELERKLCIIGLRCIQMKSHDRPTMSEMPPRPFFCDDEPVSLAVNSHQFSSELNFRVNISIL</sequence>
<keyword evidence="2" id="KW-0723">Serine/threonine-protein kinase</keyword>
<evidence type="ECO:0000256" key="10">
    <source>
        <dbReference type="ARBA" id="ARBA00023136"/>
    </source>
</evidence>
<keyword evidence="6 12" id="KW-0547">Nucleotide-binding</keyword>
<evidence type="ECO:0000259" key="13">
    <source>
        <dbReference type="PROSITE" id="PS50011"/>
    </source>
</evidence>
<dbReference type="STRING" id="4529.A0A0E0MQL7"/>
<feature type="domain" description="Protein kinase" evidence="13">
    <location>
        <begin position="980"/>
        <end position="1250"/>
    </location>
</feature>
<evidence type="ECO:0000256" key="8">
    <source>
        <dbReference type="ARBA" id="ARBA00022840"/>
    </source>
</evidence>
<dbReference type="FunFam" id="1.10.510.10:FF:000590">
    <property type="entry name" value="PR5-like receptor kinase"/>
    <property type="match status" value="2"/>
</dbReference>
<evidence type="ECO:0000256" key="1">
    <source>
        <dbReference type="ARBA" id="ARBA00004479"/>
    </source>
</evidence>
<dbReference type="Pfam" id="PF00069">
    <property type="entry name" value="Pkinase"/>
    <property type="match status" value="3"/>
</dbReference>
<keyword evidence="9" id="KW-1133">Transmembrane helix</keyword>
<keyword evidence="3" id="KW-0808">Transferase</keyword>
<keyword evidence="10" id="KW-0472">Membrane</keyword>
<dbReference type="Proteomes" id="UP000008022">
    <property type="component" value="Unassembled WGS sequence"/>
</dbReference>
<dbReference type="GO" id="GO:0005524">
    <property type="term" value="F:ATP binding"/>
    <property type="evidence" value="ECO:0007669"/>
    <property type="project" value="UniProtKB-UniRule"/>
</dbReference>
<protein>
    <recommendedName>
        <fullName evidence="13">Protein kinase domain-containing protein</fullName>
    </recommendedName>
</protein>